<accession>A0ABS7KJV2</accession>
<dbReference type="RefSeq" id="WP_221789008.1">
    <property type="nucleotide sequence ID" value="NZ_JACLIC010000023.1"/>
</dbReference>
<dbReference type="EMBL" id="JACLIC010000023">
    <property type="protein sequence ID" value="MBY0204433.1"/>
    <property type="molecule type" value="Genomic_DNA"/>
</dbReference>
<name>A0ABS7KJV2_9BACL</name>
<evidence type="ECO:0000313" key="2">
    <source>
        <dbReference type="Proteomes" id="UP000706031"/>
    </source>
</evidence>
<protein>
    <submittedName>
        <fullName evidence="1">Uncharacterized protein</fullName>
    </submittedName>
</protein>
<organism evidence="1 2">
    <name type="scientific">Paenibacillus cucumis</name>
    <name type="common">ex Kampfer et al. 2016</name>
    <dbReference type="NCBI Taxonomy" id="1776858"/>
    <lineage>
        <taxon>Bacteria</taxon>
        <taxon>Bacillati</taxon>
        <taxon>Bacillota</taxon>
        <taxon>Bacilli</taxon>
        <taxon>Bacillales</taxon>
        <taxon>Paenibacillaceae</taxon>
        <taxon>Paenibacillus</taxon>
    </lineage>
</organism>
<dbReference type="Proteomes" id="UP000706031">
    <property type="component" value="Unassembled WGS sequence"/>
</dbReference>
<comment type="caution">
    <text evidence="1">The sequence shown here is derived from an EMBL/GenBank/DDBJ whole genome shotgun (WGS) entry which is preliminary data.</text>
</comment>
<reference evidence="1 2" key="1">
    <citation type="submission" date="2020-08" db="EMBL/GenBank/DDBJ databases">
        <title>Fungal Genomes of the International Space Station.</title>
        <authorList>
            <person name="Seuylemezian A."/>
            <person name="Singh N.K."/>
            <person name="Wood J."/>
            <person name="Venkateswaran K."/>
        </authorList>
    </citation>
    <scope>NUCLEOTIDE SEQUENCE [LARGE SCALE GENOMIC DNA]</scope>
    <source>
        <strain evidence="1 2">S/N-304-OC-R4</strain>
    </source>
</reference>
<sequence>MIRVNADDVSNIVDKYSRLDIENASPMDGLCVALLDVYRCSLSQSEAREKITFECHNLAHEDKFFDFFSDIFINDAESCFIFIQKSNSESSRKMMKAKGFDDAEIKYLLEIKKFENELYAVTDITELKFWVKMTSREMLLCNFFFSRIAIVGNYDLTLPLFVDELFFDQYRNTAMRNELYFR</sequence>
<keyword evidence="2" id="KW-1185">Reference proteome</keyword>
<proteinExistence type="predicted"/>
<evidence type="ECO:0000313" key="1">
    <source>
        <dbReference type="EMBL" id="MBY0204433.1"/>
    </source>
</evidence>
<gene>
    <name evidence="1" type="ORF">H7T88_14510</name>
</gene>